<sequence>MSRYTGPRVKIMRKLGTELPGLSPKKTERRPYPPGQHGQARKKLSEYAVRLMEKQKVRMNYGVSERQLRHLMHEAKTTSGNTGPKLIELLERRLDNVVFRAGFARTIPSARQLVNHGHILVNGKRVDIASYRVLKGDVVTVRDRKKVVAQVEAAFPIADSFQTPWLEVDRTKRQATVSTLPDEGAVLFPLRVQLVVEFYSQKM</sequence>
<dbReference type="RefSeq" id="WP_394826275.1">
    <property type="nucleotide sequence ID" value="NZ_CP089984.1"/>
</dbReference>
<evidence type="ECO:0000313" key="12">
    <source>
        <dbReference type="EMBL" id="WXB16648.1"/>
    </source>
</evidence>
<dbReference type="InterPro" id="IPR002942">
    <property type="entry name" value="S4_RNA-bd"/>
</dbReference>
<reference evidence="12 13" key="1">
    <citation type="submission" date="2021-12" db="EMBL/GenBank/DDBJ databases">
        <title>Discovery of the Pendulisporaceae a myxobacterial family with distinct sporulation behavior and unique specialized metabolism.</title>
        <authorList>
            <person name="Garcia R."/>
            <person name="Popoff A."/>
            <person name="Bader C.D."/>
            <person name="Loehr J."/>
            <person name="Walesch S."/>
            <person name="Walt C."/>
            <person name="Boldt J."/>
            <person name="Bunk B."/>
            <person name="Haeckl F.J.F.P.J."/>
            <person name="Gunesch A.P."/>
            <person name="Birkelbach J."/>
            <person name="Nuebel U."/>
            <person name="Pietschmann T."/>
            <person name="Bach T."/>
            <person name="Mueller R."/>
        </authorList>
    </citation>
    <scope>NUCLEOTIDE SEQUENCE [LARGE SCALE GENOMIC DNA]</scope>
    <source>
        <strain evidence="12 13">MSr11954</strain>
    </source>
</reference>
<accession>A0ABZ2M3K5</accession>
<dbReference type="InterPro" id="IPR005709">
    <property type="entry name" value="Ribosomal_uS4_bac-type"/>
</dbReference>
<comment type="similarity">
    <text evidence="1 7 8">Belongs to the universal ribosomal protein uS4 family.</text>
</comment>
<evidence type="ECO:0000256" key="4">
    <source>
        <dbReference type="ARBA" id="ARBA00022980"/>
    </source>
</evidence>
<keyword evidence="3 7" id="KW-0694">RNA-binding</keyword>
<dbReference type="HAMAP" id="MF_01306_B">
    <property type="entry name" value="Ribosomal_uS4_B"/>
    <property type="match status" value="1"/>
</dbReference>
<gene>
    <name evidence="7 12" type="primary">rpsD</name>
    <name evidence="12" type="ORF">LZC94_05070</name>
</gene>
<dbReference type="Gene3D" id="1.10.1050.10">
    <property type="entry name" value="Ribosomal Protein S4 Delta 41, Chain A, domain 1"/>
    <property type="match status" value="1"/>
</dbReference>
<dbReference type="NCBIfam" id="TIGR01017">
    <property type="entry name" value="rpsD_bact"/>
    <property type="match status" value="1"/>
</dbReference>
<evidence type="ECO:0000256" key="5">
    <source>
        <dbReference type="ARBA" id="ARBA00023274"/>
    </source>
</evidence>
<keyword evidence="4 7" id="KW-0689">Ribosomal protein</keyword>
<feature type="domain" description="RNA-binding S4" evidence="10">
    <location>
        <begin position="92"/>
        <end position="153"/>
    </location>
</feature>
<dbReference type="PROSITE" id="PS50889">
    <property type="entry name" value="S4"/>
    <property type="match status" value="1"/>
</dbReference>
<dbReference type="NCBIfam" id="NF003717">
    <property type="entry name" value="PRK05327.1"/>
    <property type="match status" value="1"/>
</dbReference>
<dbReference type="GO" id="GO:0005840">
    <property type="term" value="C:ribosome"/>
    <property type="evidence" value="ECO:0007669"/>
    <property type="project" value="UniProtKB-KW"/>
</dbReference>
<dbReference type="Proteomes" id="UP001370348">
    <property type="component" value="Chromosome"/>
</dbReference>
<evidence type="ECO:0000256" key="1">
    <source>
        <dbReference type="ARBA" id="ARBA00007465"/>
    </source>
</evidence>
<protein>
    <recommendedName>
        <fullName evidence="6 7">Small ribosomal subunit protein uS4</fullName>
    </recommendedName>
</protein>
<proteinExistence type="inferred from homology"/>
<dbReference type="SUPFAM" id="SSF55174">
    <property type="entry name" value="Alpha-L RNA-binding motif"/>
    <property type="match status" value="1"/>
</dbReference>
<comment type="subunit">
    <text evidence="7">Part of the 30S ribosomal subunit. Contacts protein S5. The interaction surface between S4 and S5 is involved in control of translational fidelity.</text>
</comment>
<dbReference type="CDD" id="cd00165">
    <property type="entry name" value="S4"/>
    <property type="match status" value="1"/>
</dbReference>
<feature type="region of interest" description="Disordered" evidence="9">
    <location>
        <begin position="14"/>
        <end position="42"/>
    </location>
</feature>
<dbReference type="PROSITE" id="PS00632">
    <property type="entry name" value="RIBOSOMAL_S4"/>
    <property type="match status" value="1"/>
</dbReference>
<comment type="function">
    <text evidence="7">One of the primary rRNA binding proteins, it binds directly to 16S rRNA where it nucleates assembly of the body of the 30S subunit.</text>
</comment>
<keyword evidence="13" id="KW-1185">Reference proteome</keyword>
<dbReference type="InterPro" id="IPR018079">
    <property type="entry name" value="Ribosomal_uS4_CS"/>
</dbReference>
<keyword evidence="2 7" id="KW-0699">rRNA-binding</keyword>
<dbReference type="Pfam" id="PF01479">
    <property type="entry name" value="S4"/>
    <property type="match status" value="1"/>
</dbReference>
<dbReference type="PANTHER" id="PTHR11831:SF4">
    <property type="entry name" value="SMALL RIBOSOMAL SUBUNIT PROTEIN US4M"/>
    <property type="match status" value="1"/>
</dbReference>
<keyword evidence="5 7" id="KW-0687">Ribonucleoprotein</keyword>
<dbReference type="SMART" id="SM01390">
    <property type="entry name" value="Ribosomal_S4"/>
    <property type="match status" value="1"/>
</dbReference>
<feature type="domain" description="Small ribosomal subunit protein uS4 N-terminal" evidence="11">
    <location>
        <begin position="3"/>
        <end position="91"/>
    </location>
</feature>
<evidence type="ECO:0000256" key="7">
    <source>
        <dbReference type="HAMAP-Rule" id="MF_01306"/>
    </source>
</evidence>
<evidence type="ECO:0000256" key="6">
    <source>
        <dbReference type="ARBA" id="ARBA00035254"/>
    </source>
</evidence>
<evidence type="ECO:0000256" key="9">
    <source>
        <dbReference type="SAM" id="MobiDB-lite"/>
    </source>
</evidence>
<evidence type="ECO:0000259" key="11">
    <source>
        <dbReference type="SMART" id="SM01390"/>
    </source>
</evidence>
<evidence type="ECO:0000256" key="8">
    <source>
        <dbReference type="RuleBase" id="RU003699"/>
    </source>
</evidence>
<dbReference type="SMART" id="SM00363">
    <property type="entry name" value="S4"/>
    <property type="match status" value="1"/>
</dbReference>
<dbReference type="Gene3D" id="3.10.290.10">
    <property type="entry name" value="RNA-binding S4 domain"/>
    <property type="match status" value="1"/>
</dbReference>
<dbReference type="InterPro" id="IPR022801">
    <property type="entry name" value="Ribosomal_uS4"/>
</dbReference>
<evidence type="ECO:0000256" key="3">
    <source>
        <dbReference type="ARBA" id="ARBA00022884"/>
    </source>
</evidence>
<organism evidence="12 13">
    <name type="scientific">Pendulispora albinea</name>
    <dbReference type="NCBI Taxonomy" id="2741071"/>
    <lineage>
        <taxon>Bacteria</taxon>
        <taxon>Pseudomonadati</taxon>
        <taxon>Myxococcota</taxon>
        <taxon>Myxococcia</taxon>
        <taxon>Myxococcales</taxon>
        <taxon>Sorangiineae</taxon>
        <taxon>Pendulisporaceae</taxon>
        <taxon>Pendulispora</taxon>
    </lineage>
</organism>
<evidence type="ECO:0000256" key="2">
    <source>
        <dbReference type="ARBA" id="ARBA00022730"/>
    </source>
</evidence>
<name>A0ABZ2M3K5_9BACT</name>
<evidence type="ECO:0000313" key="13">
    <source>
        <dbReference type="Proteomes" id="UP001370348"/>
    </source>
</evidence>
<dbReference type="PANTHER" id="PTHR11831">
    <property type="entry name" value="30S 40S RIBOSOMAL PROTEIN"/>
    <property type="match status" value="1"/>
</dbReference>
<comment type="function">
    <text evidence="7">With S5 and S12 plays an important role in translational accuracy.</text>
</comment>
<dbReference type="InterPro" id="IPR036986">
    <property type="entry name" value="S4_RNA-bd_sf"/>
</dbReference>
<dbReference type="Pfam" id="PF00163">
    <property type="entry name" value="Ribosomal_S4"/>
    <property type="match status" value="1"/>
</dbReference>
<dbReference type="InterPro" id="IPR001912">
    <property type="entry name" value="Ribosomal_uS4_N"/>
</dbReference>
<dbReference type="EMBL" id="CP089984">
    <property type="protein sequence ID" value="WXB16648.1"/>
    <property type="molecule type" value="Genomic_DNA"/>
</dbReference>
<evidence type="ECO:0000259" key="10">
    <source>
        <dbReference type="SMART" id="SM00363"/>
    </source>
</evidence>